<evidence type="ECO:0000313" key="10">
    <source>
        <dbReference type="EMBL" id="MEI5984237.1"/>
    </source>
</evidence>
<evidence type="ECO:0000256" key="3">
    <source>
        <dbReference type="ARBA" id="ARBA00022553"/>
    </source>
</evidence>
<keyword evidence="5" id="KW-0547">Nucleotide-binding</keyword>
<feature type="domain" description="Histidine kinase" evidence="9">
    <location>
        <begin position="170"/>
        <end position="360"/>
    </location>
</feature>
<dbReference type="Proteomes" id="UP001363035">
    <property type="component" value="Unassembled WGS sequence"/>
</dbReference>
<dbReference type="EMBL" id="JAYLLN010000007">
    <property type="protein sequence ID" value="MEI5984237.1"/>
    <property type="molecule type" value="Genomic_DNA"/>
</dbReference>
<keyword evidence="7 10" id="KW-0067">ATP-binding</keyword>
<dbReference type="InterPro" id="IPR011712">
    <property type="entry name" value="Sig_transdc_His_kin_sub3_dim/P"/>
</dbReference>
<dbReference type="InterPro" id="IPR005467">
    <property type="entry name" value="His_kinase_dom"/>
</dbReference>
<proteinExistence type="predicted"/>
<dbReference type="SMART" id="SM00091">
    <property type="entry name" value="PAS"/>
    <property type="match status" value="1"/>
</dbReference>
<evidence type="ECO:0000256" key="6">
    <source>
        <dbReference type="ARBA" id="ARBA00022777"/>
    </source>
</evidence>
<dbReference type="GO" id="GO:0005524">
    <property type="term" value="F:ATP binding"/>
    <property type="evidence" value="ECO:0007669"/>
    <property type="project" value="UniProtKB-KW"/>
</dbReference>
<keyword evidence="6" id="KW-0418">Kinase</keyword>
<dbReference type="Pfam" id="PF07730">
    <property type="entry name" value="HisKA_3"/>
    <property type="match status" value="1"/>
</dbReference>
<dbReference type="EC" id="2.7.13.3" evidence="2"/>
<dbReference type="PROSITE" id="PS50109">
    <property type="entry name" value="HIS_KIN"/>
    <property type="match status" value="1"/>
</dbReference>
<dbReference type="InterPro" id="IPR050482">
    <property type="entry name" value="Sensor_HK_TwoCompSys"/>
</dbReference>
<dbReference type="InterPro" id="IPR013767">
    <property type="entry name" value="PAS_fold"/>
</dbReference>
<evidence type="ECO:0000256" key="2">
    <source>
        <dbReference type="ARBA" id="ARBA00012438"/>
    </source>
</evidence>
<evidence type="ECO:0000256" key="1">
    <source>
        <dbReference type="ARBA" id="ARBA00000085"/>
    </source>
</evidence>
<comment type="caution">
    <text evidence="10">The sequence shown here is derived from an EMBL/GenBank/DDBJ whole genome shotgun (WGS) entry which is preliminary data.</text>
</comment>
<accession>A0ABU8I3X3</accession>
<dbReference type="RefSeq" id="WP_336557365.1">
    <property type="nucleotide sequence ID" value="NZ_JAYLLN010000007.1"/>
</dbReference>
<dbReference type="InterPro" id="IPR000014">
    <property type="entry name" value="PAS"/>
</dbReference>
<keyword evidence="11" id="KW-1185">Reference proteome</keyword>
<dbReference type="SMART" id="SM00387">
    <property type="entry name" value="HATPase_c"/>
    <property type="match status" value="1"/>
</dbReference>
<keyword evidence="4" id="KW-0808">Transferase</keyword>
<dbReference type="InterPro" id="IPR036890">
    <property type="entry name" value="HATPase_C_sf"/>
</dbReference>
<dbReference type="InterPro" id="IPR035965">
    <property type="entry name" value="PAS-like_dom_sf"/>
</dbReference>
<reference evidence="10 11" key="1">
    <citation type="submission" date="2024-01" db="EMBL/GenBank/DDBJ databases">
        <title>Sphingobacterium tenebrionis sp. nov., a novel endophyte isolated from tenebrio molitor intestines.</title>
        <authorList>
            <person name="Zhang C."/>
        </authorList>
    </citation>
    <scope>NUCLEOTIDE SEQUENCE [LARGE SCALE GENOMIC DNA]</scope>
    <source>
        <strain evidence="10 11">PU5-4</strain>
    </source>
</reference>
<keyword evidence="3" id="KW-0597">Phosphoprotein</keyword>
<dbReference type="Pfam" id="PF00989">
    <property type="entry name" value="PAS"/>
    <property type="match status" value="1"/>
</dbReference>
<organism evidence="10 11">
    <name type="scientific">Sphingobacterium tenebrionis</name>
    <dbReference type="NCBI Taxonomy" id="3111775"/>
    <lineage>
        <taxon>Bacteria</taxon>
        <taxon>Pseudomonadati</taxon>
        <taxon>Bacteroidota</taxon>
        <taxon>Sphingobacteriia</taxon>
        <taxon>Sphingobacteriales</taxon>
        <taxon>Sphingobacteriaceae</taxon>
        <taxon>Sphingobacterium</taxon>
    </lineage>
</organism>
<dbReference type="Gene3D" id="3.30.450.20">
    <property type="entry name" value="PAS domain"/>
    <property type="match status" value="1"/>
</dbReference>
<gene>
    <name evidence="10" type="ORF">VJ786_04905</name>
</gene>
<comment type="catalytic activity">
    <reaction evidence="1">
        <text>ATP + protein L-histidine = ADP + protein N-phospho-L-histidine.</text>
        <dbReference type="EC" id="2.7.13.3"/>
    </reaction>
</comment>
<dbReference type="InterPro" id="IPR003594">
    <property type="entry name" value="HATPase_dom"/>
</dbReference>
<evidence type="ECO:0000259" key="9">
    <source>
        <dbReference type="PROSITE" id="PS50109"/>
    </source>
</evidence>
<sequence length="360" mass="41631">MQTSENEFTNENANKGQYSLFEDESERDELCFDIFFKDGPFAIIILDRFFQVNKVNEKFTEIFSQSSAQSYGRSIYEFLHSEDALKLKSIFENRDSIKSPLLLHLHFINRKGNGFFKMDTYVKKYTNRLDEVMYCLLMFDQEFCPDPDWMDVKQEIYKSIVDTQEQERKRIGHQLHDSVAQLLYATRLNLEHFAQENHEHAAIIRPIKKMLNDAIHEVRNVSIDLVPSVLHAFGLKAAITAMTERISMPDFTVETSLPIGVEELDKDMKLVIYRIVQELLNNTLKHSSANRVQIIIRNGQDQLEIEVKDNGQGFPSDLKESKRMGSGLRTIENRTDLYKGKLSVISSDKGSSVLVTLNKD</sequence>
<dbReference type="SUPFAM" id="SSF55785">
    <property type="entry name" value="PYP-like sensor domain (PAS domain)"/>
    <property type="match status" value="1"/>
</dbReference>
<evidence type="ECO:0000313" key="11">
    <source>
        <dbReference type="Proteomes" id="UP001363035"/>
    </source>
</evidence>
<keyword evidence="8" id="KW-0902">Two-component regulatory system</keyword>
<dbReference type="PANTHER" id="PTHR24421:SF10">
    <property type="entry name" value="NITRATE_NITRITE SENSOR PROTEIN NARQ"/>
    <property type="match status" value="1"/>
</dbReference>
<dbReference type="Gene3D" id="1.20.5.1930">
    <property type="match status" value="1"/>
</dbReference>
<evidence type="ECO:0000256" key="7">
    <source>
        <dbReference type="ARBA" id="ARBA00022840"/>
    </source>
</evidence>
<name>A0ABU8I3X3_9SPHI</name>
<dbReference type="SUPFAM" id="SSF55874">
    <property type="entry name" value="ATPase domain of HSP90 chaperone/DNA topoisomerase II/histidine kinase"/>
    <property type="match status" value="1"/>
</dbReference>
<evidence type="ECO:0000256" key="8">
    <source>
        <dbReference type="ARBA" id="ARBA00023012"/>
    </source>
</evidence>
<dbReference type="CDD" id="cd16917">
    <property type="entry name" value="HATPase_UhpB-NarQ-NarX-like"/>
    <property type="match status" value="1"/>
</dbReference>
<dbReference type="CDD" id="cd00130">
    <property type="entry name" value="PAS"/>
    <property type="match status" value="1"/>
</dbReference>
<evidence type="ECO:0000256" key="4">
    <source>
        <dbReference type="ARBA" id="ARBA00022679"/>
    </source>
</evidence>
<dbReference type="Gene3D" id="3.30.565.10">
    <property type="entry name" value="Histidine kinase-like ATPase, C-terminal domain"/>
    <property type="match status" value="1"/>
</dbReference>
<evidence type="ECO:0000256" key="5">
    <source>
        <dbReference type="ARBA" id="ARBA00022741"/>
    </source>
</evidence>
<dbReference type="Pfam" id="PF02518">
    <property type="entry name" value="HATPase_c"/>
    <property type="match status" value="1"/>
</dbReference>
<dbReference type="PANTHER" id="PTHR24421">
    <property type="entry name" value="NITRATE/NITRITE SENSOR PROTEIN NARX-RELATED"/>
    <property type="match status" value="1"/>
</dbReference>
<protein>
    <recommendedName>
        <fullName evidence="2">histidine kinase</fullName>
        <ecNumber evidence="2">2.7.13.3</ecNumber>
    </recommendedName>
</protein>